<dbReference type="InterPro" id="IPR010982">
    <property type="entry name" value="Lambda_DNA-bd_dom_sf"/>
</dbReference>
<evidence type="ECO:0000313" key="5">
    <source>
        <dbReference type="EMBL" id="ANP88268.1"/>
    </source>
</evidence>
<dbReference type="PANTHER" id="PTHR46797">
    <property type="entry name" value="HTH-TYPE TRANSCRIPTIONAL REGULATOR"/>
    <property type="match status" value="1"/>
</dbReference>
<dbReference type="SUPFAM" id="SSF47413">
    <property type="entry name" value="lambda repressor-like DNA-binding domains"/>
    <property type="match status" value="1"/>
</dbReference>
<dbReference type="Gene3D" id="1.10.260.40">
    <property type="entry name" value="lambda repressor-like DNA-binding domains"/>
    <property type="match status" value="1"/>
</dbReference>
<evidence type="ECO:0000256" key="1">
    <source>
        <dbReference type="ARBA" id="ARBA00023015"/>
    </source>
</evidence>
<dbReference type="GO" id="GO:0003700">
    <property type="term" value="F:DNA-binding transcription factor activity"/>
    <property type="evidence" value="ECO:0007669"/>
    <property type="project" value="TreeGrafter"/>
</dbReference>
<accession>A0A1B1CET2</accession>
<organism evidence="5 6">
    <name type="scientific">Rhizobium leguminosarum</name>
    <dbReference type="NCBI Taxonomy" id="384"/>
    <lineage>
        <taxon>Bacteria</taxon>
        <taxon>Pseudomonadati</taxon>
        <taxon>Pseudomonadota</taxon>
        <taxon>Alphaproteobacteria</taxon>
        <taxon>Hyphomicrobiales</taxon>
        <taxon>Rhizobiaceae</taxon>
        <taxon>Rhizobium/Agrobacterium group</taxon>
        <taxon>Rhizobium</taxon>
    </lineage>
</organism>
<dbReference type="OrthoDB" id="9815697at2"/>
<keyword evidence="3" id="KW-0804">Transcription</keyword>
<feature type="domain" description="HTH cro/C1-type" evidence="4">
    <location>
        <begin position="11"/>
        <end position="65"/>
    </location>
</feature>
<dbReference type="CDD" id="cd00093">
    <property type="entry name" value="HTH_XRE"/>
    <property type="match status" value="1"/>
</dbReference>
<dbReference type="RefSeq" id="WP_065282104.1">
    <property type="nucleotide sequence ID" value="NZ_CP016286.1"/>
</dbReference>
<dbReference type="Proteomes" id="UP000092691">
    <property type="component" value="Chromosome"/>
</dbReference>
<evidence type="ECO:0000256" key="3">
    <source>
        <dbReference type="ARBA" id="ARBA00023163"/>
    </source>
</evidence>
<evidence type="ECO:0000259" key="4">
    <source>
        <dbReference type="PROSITE" id="PS50943"/>
    </source>
</evidence>
<keyword evidence="1" id="KW-0805">Transcription regulation</keyword>
<gene>
    <name evidence="5" type="ORF">BA011_22710</name>
</gene>
<evidence type="ECO:0000313" key="6">
    <source>
        <dbReference type="Proteomes" id="UP000092691"/>
    </source>
</evidence>
<dbReference type="Pfam" id="PF01381">
    <property type="entry name" value="HTH_3"/>
    <property type="match status" value="1"/>
</dbReference>
<keyword evidence="2" id="KW-0238">DNA-binding</keyword>
<dbReference type="GO" id="GO:0005829">
    <property type="term" value="C:cytosol"/>
    <property type="evidence" value="ECO:0007669"/>
    <property type="project" value="TreeGrafter"/>
</dbReference>
<protein>
    <submittedName>
        <fullName evidence="5">Transcriptional regulator</fullName>
    </submittedName>
</protein>
<evidence type="ECO:0000256" key="2">
    <source>
        <dbReference type="ARBA" id="ARBA00023125"/>
    </source>
</evidence>
<reference evidence="5 6" key="1">
    <citation type="submission" date="2016-06" db="EMBL/GenBank/DDBJ databases">
        <title>Microsymbionts genomes from the relict species Vavilovia formosa.</title>
        <authorList>
            <person name="Chirak E."/>
            <person name="Kimeklis A."/>
            <person name="Andronov E."/>
        </authorList>
    </citation>
    <scope>NUCLEOTIDE SEQUENCE [LARGE SCALE GENOMIC DNA]</scope>
    <source>
        <strain evidence="5 6">Vaf10</strain>
    </source>
</reference>
<dbReference type="EMBL" id="CP016286">
    <property type="protein sequence ID" value="ANP88268.1"/>
    <property type="molecule type" value="Genomic_DNA"/>
</dbReference>
<dbReference type="PROSITE" id="PS50943">
    <property type="entry name" value="HTH_CROC1"/>
    <property type="match status" value="1"/>
</dbReference>
<dbReference type="SMART" id="SM00530">
    <property type="entry name" value="HTH_XRE"/>
    <property type="match status" value="1"/>
</dbReference>
<dbReference type="AlphaFoldDB" id="A0A1B1CET2"/>
<name>A0A1B1CET2_RHILE</name>
<dbReference type="GO" id="GO:0003677">
    <property type="term" value="F:DNA binding"/>
    <property type="evidence" value="ECO:0007669"/>
    <property type="project" value="UniProtKB-KW"/>
</dbReference>
<dbReference type="PANTHER" id="PTHR46797:SF23">
    <property type="entry name" value="HTH-TYPE TRANSCRIPTIONAL REGULATOR SUTR"/>
    <property type="match status" value="1"/>
</dbReference>
<sequence length="88" mass="9512">MDARQTIGWNLRRLRVAKGLSQERLALAAEIDRSYVGRVERGAENVTVSTLEALAGVLQVHVSALLQHVDDAAAKPAPLRSGRKPKTG</sequence>
<proteinExistence type="predicted"/>
<dbReference type="InterPro" id="IPR050807">
    <property type="entry name" value="TransReg_Diox_bact_type"/>
</dbReference>
<dbReference type="InterPro" id="IPR001387">
    <property type="entry name" value="Cro/C1-type_HTH"/>
</dbReference>